<organism evidence="1 2">
    <name type="scientific">Vibrio cidicii</name>
    <dbReference type="NCBI Taxonomy" id="1763883"/>
    <lineage>
        <taxon>Bacteria</taxon>
        <taxon>Pseudomonadati</taxon>
        <taxon>Pseudomonadota</taxon>
        <taxon>Gammaproteobacteria</taxon>
        <taxon>Vibrionales</taxon>
        <taxon>Vibrionaceae</taxon>
        <taxon>Vibrio</taxon>
    </lineage>
</organism>
<protein>
    <submittedName>
        <fullName evidence="1">Uncharacterized protein</fullName>
    </submittedName>
</protein>
<evidence type="ECO:0000313" key="2">
    <source>
        <dbReference type="Proteomes" id="UP000075349"/>
    </source>
</evidence>
<reference evidence="2" key="1">
    <citation type="submission" date="2015-12" db="EMBL/GenBank/DDBJ databases">
        <authorList>
            <person name="Tarr C.L."/>
            <person name="Gladney L.M."/>
        </authorList>
    </citation>
    <scope>NUCLEOTIDE SEQUENCE [LARGE SCALE GENOMIC DNA]</scope>
    <source>
        <strain evidence="2">2756-81</strain>
    </source>
</reference>
<dbReference type="EMBL" id="LOMK01000001">
    <property type="protein sequence ID" value="KYN24629.1"/>
    <property type="molecule type" value="Genomic_DNA"/>
</dbReference>
<comment type="caution">
    <text evidence="1">The sequence shown here is derived from an EMBL/GenBank/DDBJ whole genome shotgun (WGS) entry which is preliminary data.</text>
</comment>
<name>A0A151JFS0_9VIBR</name>
<sequence length="100" mass="11332">MKVSELQEVFLTELCSLLPEWKYVKSQRTFKLKSGNCNWYLHISCINHVSDFDATADVAVEFLDKRKKLIIVGAELGNIEGVGQRRFPVASYDDAVGFCT</sequence>
<proteinExistence type="predicted"/>
<dbReference type="Proteomes" id="UP000075349">
    <property type="component" value="Unassembled WGS sequence"/>
</dbReference>
<gene>
    <name evidence="1" type="ORF">AUQ44_01630</name>
</gene>
<dbReference type="AlphaFoldDB" id="A0A151JFS0"/>
<accession>A0A151JFS0</accession>
<evidence type="ECO:0000313" key="1">
    <source>
        <dbReference type="EMBL" id="KYN24629.1"/>
    </source>
</evidence>